<proteinExistence type="predicted"/>
<dbReference type="SMART" id="SM00387">
    <property type="entry name" value="HATPase_c"/>
    <property type="match status" value="1"/>
</dbReference>
<evidence type="ECO:0000256" key="6">
    <source>
        <dbReference type="SAM" id="Coils"/>
    </source>
</evidence>
<dbReference type="Pfam" id="PF02518">
    <property type="entry name" value="HATPase_c"/>
    <property type="match status" value="1"/>
</dbReference>
<comment type="catalytic activity">
    <reaction evidence="1">
        <text>ATP + protein L-histidine = ADP + protein N-phospho-L-histidine.</text>
        <dbReference type="EC" id="2.7.13.3"/>
    </reaction>
</comment>
<dbReference type="Gene3D" id="3.30.565.10">
    <property type="entry name" value="Histidine kinase-like ATPase, C-terminal domain"/>
    <property type="match status" value="1"/>
</dbReference>
<dbReference type="GO" id="GO:0005886">
    <property type="term" value="C:plasma membrane"/>
    <property type="evidence" value="ECO:0007669"/>
    <property type="project" value="TreeGrafter"/>
</dbReference>
<dbReference type="SUPFAM" id="SSF55874">
    <property type="entry name" value="ATPase domain of HSP90 chaperone/DNA topoisomerase II/histidine kinase"/>
    <property type="match status" value="1"/>
</dbReference>
<dbReference type="InterPro" id="IPR004358">
    <property type="entry name" value="Sig_transdc_His_kin-like_C"/>
</dbReference>
<dbReference type="InterPro" id="IPR035965">
    <property type="entry name" value="PAS-like_dom_sf"/>
</dbReference>
<keyword evidence="6" id="KW-0175">Coiled coil</keyword>
<dbReference type="PROSITE" id="PS50109">
    <property type="entry name" value="HIS_KIN"/>
    <property type="match status" value="1"/>
</dbReference>
<dbReference type="InterPro" id="IPR003594">
    <property type="entry name" value="HATPase_dom"/>
</dbReference>
<dbReference type="InterPro" id="IPR003661">
    <property type="entry name" value="HisK_dim/P_dom"/>
</dbReference>
<keyword evidence="5 8" id="KW-0418">Kinase</keyword>
<sequence>MKCFNTASLPLRQFSWPGGGEKDNMPEFGATGILRNVSAIVTGRQWRPAALVAKPLGRLSPKKAVMKASVSLATLFAAMPAFAQGAESTRIALPFGGGSVGAFEVIQFSMFLGVMGAALLSAGWLIRERSRVAAENKELRSKFADLNLVAQRNEALLNLKDQRIVVWDGHSTRAEVVGLLPDESAAPQDRSAFLAFGRWLRPQSVVALERAIGLLREQARSFDLTVETVNGTLLDVRGRTSGGFAVARFLSLQGVQAERAALQAQNREFSERIELFRRLLDRIDQPVWARDAGGRVEWVNAAYAQAVDMADASQVISEGRELFGAQARQRLERDRFAEPVLQEQLSAVVHGDRRLFNVTDVSAETGSIGLGVDLTEVQAVREELNRTLKSHAETLDQLSTAVAIFDPEMKLQFFNQAFAKLWSLDTAWLESQPSNTLILDRLRSEGKLPEQPEWRKWKDSVLSAYRAVEPQEHMWHLPDTRTMRVVANPHPQGGVTWFFENMTEKFELEGRYNTLIKVQGETLDHLAEAVAVFGSDGRIRLSNPSFADLWALPMPLIVEGTHISSIAKICSERGGNGLWDDFVSTVTGFLDKRDGRMGQVELDDGTILSFAVVPLPKGQTMLTFIDVTDTVRVERALKEKNEALELADQIKNDFVQHVSYELRSPLTNIIGFTELLQTPAFGSLNERQIEYLDHISTSSSVLLTIVNDILDLATVDAGIMELEVGEVSVVEAISAAAARVGERMRDHDIGLDIDIADDVDVFKADANRVRQVLFNLLSNATNYAPEGSSIRLQVAREGSEIVFAVHDDGPGMPGEVLDTVFKRFQSYPNGGRRRGAGLGLAIVKSFVELHGGSVDIDTGSGRGTTVICRFPSETRSFRIAAE</sequence>
<evidence type="ECO:0000313" key="8">
    <source>
        <dbReference type="EMBL" id="EEQ96977.1"/>
    </source>
</evidence>
<organism evidence="8 9">
    <name type="scientific">Brucella intermedia LMG 3301</name>
    <dbReference type="NCBI Taxonomy" id="641118"/>
    <lineage>
        <taxon>Bacteria</taxon>
        <taxon>Pseudomonadati</taxon>
        <taxon>Pseudomonadota</taxon>
        <taxon>Alphaproteobacteria</taxon>
        <taxon>Hyphomicrobiales</taxon>
        <taxon>Brucellaceae</taxon>
        <taxon>Brucella/Ochrobactrum group</taxon>
        <taxon>Brucella</taxon>
    </lineage>
</organism>
<dbReference type="Pfam" id="PF00512">
    <property type="entry name" value="HisKA"/>
    <property type="match status" value="1"/>
</dbReference>
<dbReference type="AlphaFoldDB" id="C4WKN9"/>
<accession>C4WKN9</accession>
<evidence type="ECO:0000256" key="3">
    <source>
        <dbReference type="ARBA" id="ARBA00022553"/>
    </source>
</evidence>
<dbReference type="Proteomes" id="UP000004386">
    <property type="component" value="Unassembled WGS sequence"/>
</dbReference>
<dbReference type="SMART" id="SM00388">
    <property type="entry name" value="HisKA"/>
    <property type="match status" value="1"/>
</dbReference>
<evidence type="ECO:0000256" key="1">
    <source>
        <dbReference type="ARBA" id="ARBA00000085"/>
    </source>
</evidence>
<dbReference type="Gene3D" id="3.30.450.20">
    <property type="entry name" value="PAS domain"/>
    <property type="match status" value="2"/>
</dbReference>
<evidence type="ECO:0000313" key="9">
    <source>
        <dbReference type="Proteomes" id="UP000004386"/>
    </source>
</evidence>
<keyword evidence="4" id="KW-0808">Transferase</keyword>
<dbReference type="PANTHER" id="PTHR43047">
    <property type="entry name" value="TWO-COMPONENT HISTIDINE PROTEIN KINASE"/>
    <property type="match status" value="1"/>
</dbReference>
<evidence type="ECO:0000259" key="7">
    <source>
        <dbReference type="PROSITE" id="PS50109"/>
    </source>
</evidence>
<dbReference type="CDD" id="cd00075">
    <property type="entry name" value="HATPase"/>
    <property type="match status" value="1"/>
</dbReference>
<dbReference type="InterPro" id="IPR005467">
    <property type="entry name" value="His_kinase_dom"/>
</dbReference>
<name>C4WKN9_9HYPH</name>
<dbReference type="EMBL" id="ACQA01000001">
    <property type="protein sequence ID" value="EEQ96977.1"/>
    <property type="molecule type" value="Genomic_DNA"/>
</dbReference>
<reference evidence="8 9" key="1">
    <citation type="submission" date="2009-05" db="EMBL/GenBank/DDBJ databases">
        <authorList>
            <person name="Setubal J.C."/>
            <person name="Boyle S."/>
            <person name="Crasta O.R."/>
            <person name="Gillespie J.J."/>
            <person name="Kenyon R.W."/>
            <person name="Lu J."/>
            <person name="Mane S."/>
            <person name="Nagrani S."/>
            <person name="Shallom J.M."/>
            <person name="Shallom S."/>
            <person name="Shukla M."/>
            <person name="Snyder E.E."/>
            <person name="Sobral B.W."/>
            <person name="Wattam A.R."/>
            <person name="Will R."/>
            <person name="Williams K."/>
            <person name="Yoo H."/>
            <person name="Munk C."/>
            <person name="Tapia R."/>
            <person name="Green L."/>
            <person name="Rogers Y."/>
            <person name="Detter J.C."/>
            <person name="Bruce D."/>
            <person name="Brettin T.S."/>
            <person name="Tsolis R."/>
        </authorList>
    </citation>
    <scope>NUCLEOTIDE SEQUENCE [LARGE SCALE GENOMIC DNA]</scope>
    <source>
        <strain evidence="8 9">LMG 3301</strain>
    </source>
</reference>
<dbReference type="PANTHER" id="PTHR43047:SF72">
    <property type="entry name" value="OSMOSENSING HISTIDINE PROTEIN KINASE SLN1"/>
    <property type="match status" value="1"/>
</dbReference>
<feature type="domain" description="Histidine kinase" evidence="7">
    <location>
        <begin position="657"/>
        <end position="874"/>
    </location>
</feature>
<dbReference type="GO" id="GO:0000155">
    <property type="term" value="F:phosphorelay sensor kinase activity"/>
    <property type="evidence" value="ECO:0007669"/>
    <property type="project" value="InterPro"/>
</dbReference>
<dbReference type="EC" id="2.7.13.3" evidence="2"/>
<dbReference type="Gene3D" id="1.10.287.130">
    <property type="match status" value="1"/>
</dbReference>
<comment type="caution">
    <text evidence="8">The sequence shown here is derived from an EMBL/GenBank/DDBJ whole genome shotgun (WGS) entry which is preliminary data.</text>
</comment>
<evidence type="ECO:0000256" key="5">
    <source>
        <dbReference type="ARBA" id="ARBA00022777"/>
    </source>
</evidence>
<keyword evidence="3" id="KW-0597">Phosphoprotein</keyword>
<dbReference type="GO" id="GO:0009927">
    <property type="term" value="F:histidine phosphotransfer kinase activity"/>
    <property type="evidence" value="ECO:0007669"/>
    <property type="project" value="TreeGrafter"/>
</dbReference>
<dbReference type="SUPFAM" id="SSF55785">
    <property type="entry name" value="PYP-like sensor domain (PAS domain)"/>
    <property type="match status" value="2"/>
</dbReference>
<dbReference type="Pfam" id="PF12860">
    <property type="entry name" value="PAS_7"/>
    <property type="match status" value="2"/>
</dbReference>
<evidence type="ECO:0000256" key="2">
    <source>
        <dbReference type="ARBA" id="ARBA00012438"/>
    </source>
</evidence>
<dbReference type="InterPro" id="IPR036097">
    <property type="entry name" value="HisK_dim/P_sf"/>
</dbReference>
<dbReference type="SUPFAM" id="SSF47384">
    <property type="entry name" value="Homodimeric domain of signal transducing histidine kinase"/>
    <property type="match status" value="1"/>
</dbReference>
<dbReference type="PRINTS" id="PR00344">
    <property type="entry name" value="BCTRLSENSOR"/>
</dbReference>
<dbReference type="HOGENOM" id="CLU_018130_0_0_5"/>
<dbReference type="CDD" id="cd00082">
    <property type="entry name" value="HisKA"/>
    <property type="match status" value="1"/>
</dbReference>
<dbReference type="Pfam" id="PF13188">
    <property type="entry name" value="PAS_8"/>
    <property type="match status" value="1"/>
</dbReference>
<dbReference type="InterPro" id="IPR036890">
    <property type="entry name" value="HATPase_C_sf"/>
</dbReference>
<gene>
    <name evidence="8" type="ORF">OINT_1002454</name>
</gene>
<evidence type="ECO:0000256" key="4">
    <source>
        <dbReference type="ARBA" id="ARBA00022679"/>
    </source>
</evidence>
<protein>
    <recommendedName>
        <fullName evidence="2">histidine kinase</fullName>
        <ecNumber evidence="2">2.7.13.3</ecNumber>
    </recommendedName>
</protein>
<feature type="coiled-coil region" evidence="6">
    <location>
        <begin position="374"/>
        <end position="401"/>
    </location>
</feature>
<dbReference type="InterPro" id="IPR000014">
    <property type="entry name" value="PAS"/>
</dbReference>